<comment type="caution">
    <text evidence="2">The sequence shown here is derived from an EMBL/GenBank/DDBJ whole genome shotgun (WGS) entry which is preliminary data.</text>
</comment>
<evidence type="ECO:0000256" key="1">
    <source>
        <dbReference type="SAM" id="Phobius"/>
    </source>
</evidence>
<dbReference type="EMBL" id="JACHGN010000012">
    <property type="protein sequence ID" value="MBB5135975.1"/>
    <property type="molecule type" value="Genomic_DNA"/>
</dbReference>
<feature type="transmembrane region" description="Helical" evidence="1">
    <location>
        <begin position="42"/>
        <end position="62"/>
    </location>
</feature>
<keyword evidence="1" id="KW-1133">Transmembrane helix</keyword>
<gene>
    <name evidence="2" type="ORF">HNP84_005719</name>
</gene>
<accession>A0A840PIS6</accession>
<proteinExistence type="predicted"/>
<dbReference type="AlphaFoldDB" id="A0A840PIS6"/>
<evidence type="ECO:0000313" key="3">
    <source>
        <dbReference type="Proteomes" id="UP000578449"/>
    </source>
</evidence>
<feature type="transmembrane region" description="Helical" evidence="1">
    <location>
        <begin position="288"/>
        <end position="306"/>
    </location>
</feature>
<sequence>MLAAPLAAEAAATRGRRAVAVPLAVGTATAAALLLAGRPVTLSAFVWPVFGLLGGALIRRYWEPRTHRRLRLAEIERQAARAQAVLAGRNSVAAGADTVVDVLTRTWPLLAAPGEPAGAPLAAWRRRMAEETAGQAAYLRTALLRWEERHNSAGPDLSRDVAFGPIADGTLLLSARQVAALYARLDSLGLTGHVPVRAVRSAPPGLEQELRVGPHRVLLPADPRPAAPAFDLGAPILAIAAPGTLAHSWPQMDGVPLAATVPLAGLALVLAWFAHLRIARRGPAAHGTVLAVALAHGGLVSFVATAEFEHLYSGGLPRIPSLHFLLWCGPLTAMYLRDLAPLARVAAAAYLAAVPITAVALFQPVPVGWEGLSALVWPLAFTVGASGVRDSLERDGAALAQALAREHDAAVADGFRTGRAEVLGLVERAAQEAAERLRTRRDVIVPAFLPEIERRLALVHERMAALKQTAPNQPAPPKASTS</sequence>
<protein>
    <submittedName>
        <fullName evidence="2">Uncharacterized protein</fullName>
    </submittedName>
</protein>
<feature type="transmembrane region" description="Helical" evidence="1">
    <location>
        <begin position="348"/>
        <end position="365"/>
    </location>
</feature>
<feature type="transmembrane region" description="Helical" evidence="1">
    <location>
        <begin position="255"/>
        <end position="276"/>
    </location>
</feature>
<dbReference type="RefSeq" id="WP_185052879.1">
    <property type="nucleotide sequence ID" value="NZ_BAABIX010000024.1"/>
</dbReference>
<keyword evidence="3" id="KW-1185">Reference proteome</keyword>
<evidence type="ECO:0000313" key="2">
    <source>
        <dbReference type="EMBL" id="MBB5135975.1"/>
    </source>
</evidence>
<reference evidence="2 3" key="1">
    <citation type="submission" date="2020-08" db="EMBL/GenBank/DDBJ databases">
        <title>Genomic Encyclopedia of Type Strains, Phase IV (KMG-IV): sequencing the most valuable type-strain genomes for metagenomic binning, comparative biology and taxonomic classification.</title>
        <authorList>
            <person name="Goeker M."/>
        </authorList>
    </citation>
    <scope>NUCLEOTIDE SEQUENCE [LARGE SCALE GENOMIC DNA]</scope>
    <source>
        <strain evidence="2 3">DSM 45615</strain>
    </source>
</reference>
<keyword evidence="1" id="KW-0472">Membrane</keyword>
<feature type="transmembrane region" description="Helical" evidence="1">
    <location>
        <begin position="229"/>
        <end position="249"/>
    </location>
</feature>
<feature type="transmembrane region" description="Helical" evidence="1">
    <location>
        <begin position="18"/>
        <end position="36"/>
    </location>
</feature>
<dbReference type="Proteomes" id="UP000578449">
    <property type="component" value="Unassembled WGS sequence"/>
</dbReference>
<keyword evidence="1" id="KW-0812">Transmembrane</keyword>
<name>A0A840PIS6_9ACTN</name>
<organism evidence="2 3">
    <name type="scientific">Thermocatellispora tengchongensis</name>
    <dbReference type="NCBI Taxonomy" id="1073253"/>
    <lineage>
        <taxon>Bacteria</taxon>
        <taxon>Bacillati</taxon>
        <taxon>Actinomycetota</taxon>
        <taxon>Actinomycetes</taxon>
        <taxon>Streptosporangiales</taxon>
        <taxon>Streptosporangiaceae</taxon>
        <taxon>Thermocatellispora</taxon>
    </lineage>
</organism>